<accession>A0ABS3X8C5</accession>
<name>A0ABS3X8C5_9ACTN</name>
<reference evidence="1 2" key="1">
    <citation type="submission" date="2020-11" db="EMBL/GenBank/DDBJ databases">
        <title>Streptomyces spirodelae sp. nov., isolated from duckweed.</title>
        <authorList>
            <person name="Saimee Y."/>
            <person name="Duangmal K."/>
        </authorList>
    </citation>
    <scope>NUCLEOTIDE SEQUENCE [LARGE SCALE GENOMIC DNA]</scope>
    <source>
        <strain evidence="1 2">S16-07</strain>
    </source>
</reference>
<dbReference type="EMBL" id="JADKMA010000026">
    <property type="protein sequence ID" value="MBO8191611.1"/>
    <property type="molecule type" value="Genomic_DNA"/>
</dbReference>
<sequence>MAFDDAVNVSPVPGPQVTFEGDVPEVAFKGEGLQAAGRAMSQSVVVRGVRVGVGGEWRWDAG</sequence>
<evidence type="ECO:0000313" key="1">
    <source>
        <dbReference type="EMBL" id="MBO8191611.1"/>
    </source>
</evidence>
<dbReference type="RefSeq" id="WP_209238709.1">
    <property type="nucleotide sequence ID" value="NZ_JADKMA010000026.1"/>
</dbReference>
<comment type="caution">
    <text evidence="1">The sequence shown here is derived from an EMBL/GenBank/DDBJ whole genome shotgun (WGS) entry which is preliminary data.</text>
</comment>
<protein>
    <submittedName>
        <fullName evidence="1">Uncharacterized protein</fullName>
    </submittedName>
</protein>
<keyword evidence="2" id="KW-1185">Reference proteome</keyword>
<proteinExistence type="predicted"/>
<evidence type="ECO:0000313" key="2">
    <source>
        <dbReference type="Proteomes" id="UP001519064"/>
    </source>
</evidence>
<dbReference type="Proteomes" id="UP001519064">
    <property type="component" value="Unassembled WGS sequence"/>
</dbReference>
<organism evidence="1 2">
    <name type="scientific">Streptomyces oryzae</name>
    <dbReference type="NCBI Taxonomy" id="1434886"/>
    <lineage>
        <taxon>Bacteria</taxon>
        <taxon>Bacillati</taxon>
        <taxon>Actinomycetota</taxon>
        <taxon>Actinomycetes</taxon>
        <taxon>Kitasatosporales</taxon>
        <taxon>Streptomycetaceae</taxon>
        <taxon>Streptomyces</taxon>
    </lineage>
</organism>
<gene>
    <name evidence="1" type="ORF">ITI46_07900</name>
</gene>